<dbReference type="CDD" id="cd19411">
    <property type="entry name" value="MCP2201-like_sensor"/>
    <property type="match status" value="1"/>
</dbReference>
<dbReference type="PANTHER" id="PTHR43531:SF14">
    <property type="entry name" value="METHYL-ACCEPTING CHEMOTAXIS PROTEIN I-RELATED"/>
    <property type="match status" value="1"/>
</dbReference>
<accession>A0ABW8Z8U1</accession>
<dbReference type="PRINTS" id="PR00260">
    <property type="entry name" value="CHEMTRNSDUCR"/>
</dbReference>
<dbReference type="SMART" id="SM00304">
    <property type="entry name" value="HAMP"/>
    <property type="match status" value="1"/>
</dbReference>
<keyword evidence="3" id="KW-0807">Transducer</keyword>
<dbReference type="InterPro" id="IPR003660">
    <property type="entry name" value="HAMP_dom"/>
</dbReference>
<keyword evidence="1" id="KW-0488">Methylation</keyword>
<keyword evidence="5" id="KW-0812">Transmembrane</keyword>
<dbReference type="Gene3D" id="1.10.287.950">
    <property type="entry name" value="Methyl-accepting chemotaxis protein"/>
    <property type="match status" value="1"/>
</dbReference>
<feature type="domain" description="HAMP" evidence="7">
    <location>
        <begin position="213"/>
        <end position="265"/>
    </location>
</feature>
<dbReference type="CDD" id="cd11386">
    <property type="entry name" value="MCP_signal"/>
    <property type="match status" value="1"/>
</dbReference>
<evidence type="ECO:0000256" key="3">
    <source>
        <dbReference type="PROSITE-ProRule" id="PRU00284"/>
    </source>
</evidence>
<name>A0ABW8Z8U1_9BURK</name>
<dbReference type="SUPFAM" id="SSF58104">
    <property type="entry name" value="Methyl-accepting chemotaxis protein (MCP) signaling domain"/>
    <property type="match status" value="1"/>
</dbReference>
<dbReference type="InterPro" id="IPR004089">
    <property type="entry name" value="MCPsignal_dom"/>
</dbReference>
<dbReference type="InterPro" id="IPR051310">
    <property type="entry name" value="MCP_chemotaxis"/>
</dbReference>
<evidence type="ECO:0000313" key="9">
    <source>
        <dbReference type="Proteomes" id="UP001629214"/>
    </source>
</evidence>
<keyword evidence="5" id="KW-0472">Membrane</keyword>
<sequence>MKWFYDLKISKKLISVFCIVIALEAALGAFAIRELGRVNQASTDIASNWLPAIRTLSQMKLSLSRIRSFELQHILASTPQEFEEIEKNADKQIANLKKQQDEYLKQISEPEERAIYPEVEKAIAVFLVEHKKILDISRTNKNEDARALLKGESTKVYRNLLDQVEKLVEVNEKGSDKSSADADATYASAKLWIIAMLAICMVIAMTLAVWISRVISKPLGAAVEVAQRVADGDLTADIQLAGKDETGQLLHALKGMNDNLMKIVGEVRTGTDTIATASNEIASGNMDLSSRTEQQAGSLEETASAMEELTSTVKQNADNARQANQLAVTASEVASAGGEVVGQVVNTMGSINESSRKIVDIISVIDGIAFQTNILALNAAVEAARAGEQGRGFAVVASEVRSLAQRSASAAKEIKILIDDSVAKVDIGSKLVEQAGTTMEEVVNSVKRVTDIVSEITAASHEQSQGIEQINLAITQMDEVTQQNAALVEQAAAAAQSMQEQAGRLSEVVGVFKLDERNAVSKSAGNPVSKAMPKRTIDITPPVRRVAAKPAAPLMRVVKGGGQPQPALKSSAVPKDDPGSWEQF</sequence>
<feature type="region of interest" description="Disordered" evidence="4">
    <location>
        <begin position="557"/>
        <end position="584"/>
    </location>
</feature>
<feature type="transmembrane region" description="Helical" evidence="5">
    <location>
        <begin position="191"/>
        <end position="211"/>
    </location>
</feature>
<evidence type="ECO:0000259" key="6">
    <source>
        <dbReference type="PROSITE" id="PS50111"/>
    </source>
</evidence>
<dbReference type="RefSeq" id="WP_408167578.1">
    <property type="nucleotide sequence ID" value="NZ_JAQQFR010000005.1"/>
</dbReference>
<dbReference type="PROSITE" id="PS50111">
    <property type="entry name" value="CHEMOTAXIS_TRANSDUC_2"/>
    <property type="match status" value="1"/>
</dbReference>
<evidence type="ECO:0000256" key="5">
    <source>
        <dbReference type="SAM" id="Phobius"/>
    </source>
</evidence>
<keyword evidence="5" id="KW-1133">Transmembrane helix</keyword>
<dbReference type="PROSITE" id="PS50885">
    <property type="entry name" value="HAMP"/>
    <property type="match status" value="1"/>
</dbReference>
<proteinExistence type="inferred from homology"/>
<dbReference type="Pfam" id="PF00672">
    <property type="entry name" value="HAMP"/>
    <property type="match status" value="1"/>
</dbReference>
<comment type="similarity">
    <text evidence="2">Belongs to the methyl-accepting chemotaxis (MCP) protein family.</text>
</comment>
<dbReference type="Pfam" id="PF12729">
    <property type="entry name" value="4HB_MCP_1"/>
    <property type="match status" value="1"/>
</dbReference>
<comment type="caution">
    <text evidence="8">The sequence shown here is derived from an EMBL/GenBank/DDBJ whole genome shotgun (WGS) entry which is preliminary data.</text>
</comment>
<dbReference type="Pfam" id="PF00015">
    <property type="entry name" value="MCPsignal"/>
    <property type="match status" value="1"/>
</dbReference>
<keyword evidence="9" id="KW-1185">Reference proteome</keyword>
<dbReference type="CDD" id="cd06225">
    <property type="entry name" value="HAMP"/>
    <property type="match status" value="1"/>
</dbReference>
<evidence type="ECO:0000256" key="1">
    <source>
        <dbReference type="ARBA" id="ARBA00022481"/>
    </source>
</evidence>
<dbReference type="PANTHER" id="PTHR43531">
    <property type="entry name" value="PROTEIN ICFG"/>
    <property type="match status" value="1"/>
</dbReference>
<reference evidence="8 9" key="1">
    <citation type="journal article" date="2024" name="Chem. Sci.">
        <title>Discovery of megapolipeptins by genome mining of a Burkholderiales bacteria collection.</title>
        <authorList>
            <person name="Paulo B.S."/>
            <person name="Recchia M.J.J."/>
            <person name="Lee S."/>
            <person name="Fergusson C.H."/>
            <person name="Romanowski S.B."/>
            <person name="Hernandez A."/>
            <person name="Krull N."/>
            <person name="Liu D.Y."/>
            <person name="Cavanagh H."/>
            <person name="Bos A."/>
            <person name="Gray C.A."/>
            <person name="Murphy B.T."/>
            <person name="Linington R.G."/>
            <person name="Eustaquio A.S."/>
        </authorList>
    </citation>
    <scope>NUCLEOTIDE SEQUENCE [LARGE SCALE GENOMIC DNA]</scope>
    <source>
        <strain evidence="8 9">RL21-008-BIB-B</strain>
    </source>
</reference>
<dbReference type="SMART" id="SM00283">
    <property type="entry name" value="MA"/>
    <property type="match status" value="1"/>
</dbReference>
<feature type="domain" description="Methyl-accepting transducer" evidence="6">
    <location>
        <begin position="270"/>
        <end position="499"/>
    </location>
</feature>
<evidence type="ECO:0000256" key="2">
    <source>
        <dbReference type="ARBA" id="ARBA00029447"/>
    </source>
</evidence>
<dbReference type="InterPro" id="IPR024478">
    <property type="entry name" value="HlyB_4HB_MCP"/>
</dbReference>
<gene>
    <name evidence="8" type="ORF">PQR63_09320</name>
</gene>
<dbReference type="EMBL" id="JAQQFR010000005">
    <property type="protein sequence ID" value="MFL9878581.1"/>
    <property type="molecule type" value="Genomic_DNA"/>
</dbReference>
<protein>
    <submittedName>
        <fullName evidence="8">Methyl-accepting chemotaxis protein</fullName>
    </submittedName>
</protein>
<evidence type="ECO:0000313" key="8">
    <source>
        <dbReference type="EMBL" id="MFL9878581.1"/>
    </source>
</evidence>
<evidence type="ECO:0000256" key="4">
    <source>
        <dbReference type="SAM" id="MobiDB-lite"/>
    </source>
</evidence>
<evidence type="ECO:0000259" key="7">
    <source>
        <dbReference type="PROSITE" id="PS50885"/>
    </source>
</evidence>
<dbReference type="InterPro" id="IPR047347">
    <property type="entry name" value="YvaQ-like_sensor"/>
</dbReference>
<organism evidence="8 9">
    <name type="scientific">Herbaspirillum rhizosphaerae</name>
    <dbReference type="NCBI Taxonomy" id="346179"/>
    <lineage>
        <taxon>Bacteria</taxon>
        <taxon>Pseudomonadati</taxon>
        <taxon>Pseudomonadota</taxon>
        <taxon>Betaproteobacteria</taxon>
        <taxon>Burkholderiales</taxon>
        <taxon>Oxalobacteraceae</taxon>
        <taxon>Herbaspirillum</taxon>
    </lineage>
</organism>
<dbReference type="Proteomes" id="UP001629214">
    <property type="component" value="Unassembled WGS sequence"/>
</dbReference>
<dbReference type="InterPro" id="IPR004090">
    <property type="entry name" value="Chemotax_Me-accpt_rcpt"/>
</dbReference>